<name>A0A1H9ULK3_9BACI</name>
<proteinExistence type="predicted"/>
<dbReference type="RefSeq" id="WP_177174314.1">
    <property type="nucleotide sequence ID" value="NZ_FOGT01000008.1"/>
</dbReference>
<dbReference type="Pfam" id="PF07508">
    <property type="entry name" value="Recombinase"/>
    <property type="match status" value="1"/>
</dbReference>
<keyword evidence="3" id="KW-1185">Reference proteome</keyword>
<dbReference type="Gene3D" id="3.40.50.1390">
    <property type="entry name" value="Resolvase, N-terminal catalytic domain"/>
    <property type="match status" value="1"/>
</dbReference>
<accession>A0A1H9ULK3</accession>
<reference evidence="3" key="1">
    <citation type="submission" date="2016-10" db="EMBL/GenBank/DDBJ databases">
        <authorList>
            <person name="Varghese N."/>
            <person name="Submissions S."/>
        </authorList>
    </citation>
    <scope>NUCLEOTIDE SEQUENCE [LARGE SCALE GENOMIC DNA]</scope>
    <source>
        <strain evidence="3">S9</strain>
    </source>
</reference>
<dbReference type="PROSITE" id="PS51737">
    <property type="entry name" value="RECOMBINASE_DNA_BIND"/>
    <property type="match status" value="1"/>
</dbReference>
<dbReference type="GO" id="GO:0003677">
    <property type="term" value="F:DNA binding"/>
    <property type="evidence" value="ECO:0007669"/>
    <property type="project" value="InterPro"/>
</dbReference>
<evidence type="ECO:0000313" key="3">
    <source>
        <dbReference type="Proteomes" id="UP000198571"/>
    </source>
</evidence>
<dbReference type="AlphaFoldDB" id="A0A1H9ULK3"/>
<evidence type="ECO:0000259" key="1">
    <source>
        <dbReference type="PROSITE" id="PS51737"/>
    </source>
</evidence>
<dbReference type="GO" id="GO:0000150">
    <property type="term" value="F:DNA strand exchange activity"/>
    <property type="evidence" value="ECO:0007669"/>
    <property type="project" value="InterPro"/>
</dbReference>
<dbReference type="InterPro" id="IPR036162">
    <property type="entry name" value="Resolvase-like_N_sf"/>
</dbReference>
<dbReference type="PANTHER" id="PTHR30461:SF23">
    <property type="entry name" value="DNA RECOMBINASE-RELATED"/>
    <property type="match status" value="1"/>
</dbReference>
<dbReference type="Pfam" id="PF00239">
    <property type="entry name" value="Resolvase"/>
    <property type="match status" value="1"/>
</dbReference>
<dbReference type="InterPro" id="IPR050639">
    <property type="entry name" value="SSR_resolvase"/>
</dbReference>
<dbReference type="Gene3D" id="3.90.1750.20">
    <property type="entry name" value="Putative Large Serine Recombinase, Chain B, Domain 2"/>
    <property type="match status" value="1"/>
</dbReference>
<sequence length="500" mass="57806">MADNNQNNKRMKRLAVASVRRSSQNQEGNNSFEIQKMAIKDLAESKGYYIPDVFIFEDDGVSAYKKKASRRSGLQKMKRKIIEEDIEAVFFYDFSRIDRMIYSFVSEFYYDVIAIKPHLKFFTTTSQNEWSPSDLDVKLQLIIANAESGAKSIRALDSQGKDLKSSKRPGSKAPFGFKLINKELSETEEAPIVLLIFHLAAWGHSVNKIANILNDANIPSPSGGCWRGNTVHNILNNKVYQGGHFSWNFKNRRRNNAKSNEIIKSNHQRIVPNVLYYLIDGNRKLKSIYNKLDTPFIFSGLLRCHSCGNLLQHRNFSTKKSKKQYDYMKYQCKSCSYEMDMETVNQTLVTQVENKLALSLKLNKEFVQEELIIYREKLNTKIKTLESQIRLIEANGEVACQKNNSLSSIFRNAKDHFNNQVHILQNSIHEISILLEPEEVQTFMKAFQDLKLNQFEKTEQRVLLLNFIKEITVIKEKDNKFTFDIVFKMNPVQTVTNIIG</sequence>
<dbReference type="SMART" id="SM00857">
    <property type="entry name" value="Resolvase"/>
    <property type="match status" value="1"/>
</dbReference>
<evidence type="ECO:0000313" key="2">
    <source>
        <dbReference type="EMBL" id="SES10336.1"/>
    </source>
</evidence>
<organism evidence="2 3">
    <name type="scientific">Salipaludibacillus aurantiacus</name>
    <dbReference type="NCBI Taxonomy" id="1601833"/>
    <lineage>
        <taxon>Bacteria</taxon>
        <taxon>Bacillati</taxon>
        <taxon>Bacillota</taxon>
        <taxon>Bacilli</taxon>
        <taxon>Bacillales</taxon>
        <taxon>Bacillaceae</taxon>
    </lineage>
</organism>
<dbReference type="InterPro" id="IPR038109">
    <property type="entry name" value="DNA_bind_recomb_sf"/>
</dbReference>
<dbReference type="Proteomes" id="UP000198571">
    <property type="component" value="Unassembled WGS sequence"/>
</dbReference>
<dbReference type="InterPro" id="IPR006119">
    <property type="entry name" value="Resolv_N"/>
</dbReference>
<dbReference type="PANTHER" id="PTHR30461">
    <property type="entry name" value="DNA-INVERTASE FROM LAMBDOID PROPHAGE"/>
    <property type="match status" value="1"/>
</dbReference>
<dbReference type="EMBL" id="FOGT01000008">
    <property type="protein sequence ID" value="SES10336.1"/>
    <property type="molecule type" value="Genomic_DNA"/>
</dbReference>
<feature type="domain" description="Recombinase" evidence="1">
    <location>
        <begin position="174"/>
        <end position="291"/>
    </location>
</feature>
<dbReference type="STRING" id="1601833.SAMN05518684_10831"/>
<protein>
    <submittedName>
        <fullName evidence="2">Resolvase, N terminal domain</fullName>
    </submittedName>
</protein>
<dbReference type="InterPro" id="IPR011109">
    <property type="entry name" value="DNA_bind_recombinase_dom"/>
</dbReference>
<dbReference type="CDD" id="cd00338">
    <property type="entry name" value="Ser_Recombinase"/>
    <property type="match status" value="1"/>
</dbReference>
<gene>
    <name evidence="2" type="ORF">SAMN05518684_10831</name>
</gene>